<keyword evidence="3" id="KW-1185">Reference proteome</keyword>
<gene>
    <name evidence="2" type="ORF">TRV_05724</name>
</gene>
<feature type="compositionally biased region" description="Polar residues" evidence="1">
    <location>
        <begin position="29"/>
        <end position="38"/>
    </location>
</feature>
<protein>
    <submittedName>
        <fullName evidence="2">Uncharacterized protein</fullName>
    </submittedName>
</protein>
<dbReference type="RefSeq" id="XP_003020205.1">
    <property type="nucleotide sequence ID" value="XM_003020159.1"/>
</dbReference>
<dbReference type="KEGG" id="tve:TRV_05724"/>
<dbReference type="AlphaFoldDB" id="D4DEY3"/>
<organism evidence="2 3">
    <name type="scientific">Trichophyton verrucosum (strain HKI 0517)</name>
    <dbReference type="NCBI Taxonomy" id="663202"/>
    <lineage>
        <taxon>Eukaryota</taxon>
        <taxon>Fungi</taxon>
        <taxon>Dikarya</taxon>
        <taxon>Ascomycota</taxon>
        <taxon>Pezizomycotina</taxon>
        <taxon>Eurotiomycetes</taxon>
        <taxon>Eurotiomycetidae</taxon>
        <taxon>Onygenales</taxon>
        <taxon>Arthrodermataceae</taxon>
        <taxon>Trichophyton</taxon>
    </lineage>
</organism>
<name>D4DEY3_TRIVH</name>
<dbReference type="HOGENOM" id="CLU_2795777_0_0_1"/>
<comment type="caution">
    <text evidence="2">The sequence shown here is derived from an EMBL/GenBank/DDBJ whole genome shotgun (WGS) entry which is preliminary data.</text>
</comment>
<reference evidence="3" key="1">
    <citation type="journal article" date="2011" name="Genome Biol.">
        <title>Comparative and functional genomics provide insights into the pathogenicity of dermatophytic fungi.</title>
        <authorList>
            <person name="Burmester A."/>
            <person name="Shelest E."/>
            <person name="Gloeckner G."/>
            <person name="Heddergott C."/>
            <person name="Schindler S."/>
            <person name="Staib P."/>
            <person name="Heidel A."/>
            <person name="Felder M."/>
            <person name="Petzold A."/>
            <person name="Szafranski K."/>
            <person name="Feuermann M."/>
            <person name="Pedruzzi I."/>
            <person name="Priebe S."/>
            <person name="Groth M."/>
            <person name="Winkler R."/>
            <person name="Li W."/>
            <person name="Kniemeyer O."/>
            <person name="Schroeckh V."/>
            <person name="Hertweck C."/>
            <person name="Hube B."/>
            <person name="White T.C."/>
            <person name="Platzer M."/>
            <person name="Guthke R."/>
            <person name="Heitman J."/>
            <person name="Woestemeyer J."/>
            <person name="Zipfel P.F."/>
            <person name="Monod M."/>
            <person name="Brakhage A.A."/>
        </authorList>
    </citation>
    <scope>NUCLEOTIDE SEQUENCE [LARGE SCALE GENOMIC DNA]</scope>
    <source>
        <strain evidence="3">HKI 0517</strain>
    </source>
</reference>
<dbReference type="GeneID" id="9583979"/>
<sequence>MPNAKQLGSVKDSMISYHNDQAKEHYSKYKSNMSSFQKTNERQDRREAYRQLSHYSDNKKAADTWKRV</sequence>
<evidence type="ECO:0000256" key="1">
    <source>
        <dbReference type="SAM" id="MobiDB-lite"/>
    </source>
</evidence>
<evidence type="ECO:0000313" key="2">
    <source>
        <dbReference type="EMBL" id="EFE39587.1"/>
    </source>
</evidence>
<evidence type="ECO:0000313" key="3">
    <source>
        <dbReference type="Proteomes" id="UP000008383"/>
    </source>
</evidence>
<proteinExistence type="predicted"/>
<dbReference type="EMBL" id="ACYE01000315">
    <property type="protein sequence ID" value="EFE39587.1"/>
    <property type="molecule type" value="Genomic_DNA"/>
</dbReference>
<feature type="region of interest" description="Disordered" evidence="1">
    <location>
        <begin position="21"/>
        <end position="45"/>
    </location>
</feature>
<dbReference type="Proteomes" id="UP000008383">
    <property type="component" value="Unassembled WGS sequence"/>
</dbReference>
<accession>D4DEY3</accession>